<dbReference type="Gene3D" id="3.20.20.70">
    <property type="entry name" value="Aldolase class I"/>
    <property type="match status" value="1"/>
</dbReference>
<comment type="catalytic activity">
    <reaction evidence="16">
        <text>N(6)-carboxybiotinyl-L-lysyl-[protein] + acetyl-CoA = N(6)-biotinyl-L-lysyl-[protein] + malonyl-CoA</text>
        <dbReference type="Rhea" id="RHEA:54728"/>
        <dbReference type="Rhea" id="RHEA-COMP:10505"/>
        <dbReference type="Rhea" id="RHEA-COMP:10506"/>
        <dbReference type="ChEBI" id="CHEBI:57288"/>
        <dbReference type="ChEBI" id="CHEBI:57384"/>
        <dbReference type="ChEBI" id="CHEBI:83144"/>
        <dbReference type="ChEBI" id="CHEBI:83145"/>
        <dbReference type="EC" id="2.1.3.15"/>
    </reaction>
</comment>
<keyword evidence="10" id="KW-0547">Nucleotide-binding</keyword>
<evidence type="ECO:0000313" key="21">
    <source>
        <dbReference type="Proteomes" id="UP000315496"/>
    </source>
</evidence>
<dbReference type="InterPro" id="IPR000089">
    <property type="entry name" value="Biotin_lipoyl"/>
</dbReference>
<evidence type="ECO:0000259" key="18">
    <source>
        <dbReference type="PROSITE" id="PS50989"/>
    </source>
</evidence>
<protein>
    <recommendedName>
        <fullName evidence="8">Acetyl-coenzyme A carboxylase carboxyl transferase subunits beta/alpha</fullName>
        <ecNumber evidence="7">2.1.3.15</ecNumber>
    </recommendedName>
</protein>
<dbReference type="InterPro" id="IPR013785">
    <property type="entry name" value="Aldolase_TIM"/>
</dbReference>
<dbReference type="SUPFAM" id="SSF52096">
    <property type="entry name" value="ClpP/crotonase"/>
    <property type="match status" value="2"/>
</dbReference>
<evidence type="ECO:0000256" key="15">
    <source>
        <dbReference type="ARBA" id="ARBA00025280"/>
    </source>
</evidence>
<keyword evidence="11" id="KW-0276">Fatty acid metabolism</keyword>
<dbReference type="Pfam" id="PF03255">
    <property type="entry name" value="ACCA"/>
    <property type="match status" value="1"/>
</dbReference>
<comment type="cofactor">
    <cofactor evidence="1">
        <name>Zn(2+)</name>
        <dbReference type="ChEBI" id="CHEBI:29105"/>
    </cofactor>
</comment>
<comment type="subunit">
    <text evidence="6">Acetyl-CoA carboxylase is a heterohexamer composed of biotin carboxyl carrier protein, biotin carboxylase and 2 subunits each of ACCase subunit alpha and ACCase plastid-coded subunit beta (accD).</text>
</comment>
<feature type="domain" description="Pyruvate carboxyltransferase" evidence="19">
    <location>
        <begin position="621"/>
        <end position="906"/>
    </location>
</feature>
<dbReference type="InterPro" id="IPR029045">
    <property type="entry name" value="ClpP/crotonase-like_dom_sf"/>
</dbReference>
<dbReference type="SUPFAM" id="SSF89000">
    <property type="entry name" value="post-HMGL domain-like"/>
    <property type="match status" value="1"/>
</dbReference>
<sequence>MPTELFVGLCSIDHIGFDFKSLSYKKQLAAAQGKTASLCGMRAYHVVDPLPYVKVVQLFEFLGGSLGCAEGEKLSRACDYCIAHRLPLVIEATSGGVRMQEGVIALMQMSSTACSLDLVKAAGLPIIVIIKDPCYGGTSGSFATLGDLTFGIANGRFGFAGQNVIKNTMFGGNQEEFDRVIPPGFQTTDRAAAMGSIDRVFDTIEEAYDVIHSLFRLLNYERCTAENLSSIITTITETKASELTKPEDDSFIYSEARNPSRPRTVDYVRTFLVDPVSLRVDSCITVSFGRFAGAFPIAVITTSREGNDLTAGLGSPIGYRFVTRMVRLISRVGIPILTLVDTAGALPSPEAEEQCQSRAIAECLQTFQAAAVPIISIITGEGGSGGALALAGGNYVGILSRAFYNVISPEGGASILQPSIYGNDTASMRASFVKDAELLARCQKCYPTDLKQAGVVDDIIKGPLPSETRSSCEETGWQIALFFAIMLKRCLEIENLQKHRNARYRKLAAFEEVREDDIQSRLAVAHPSPSVLKNESTKYKEQFDALHKLALFLTDVAHGESSKLSAPLRRSGPPPPIRFAYEPPHIEQSLPSPEHIVTCKTILRTQGARAVCDYIISQRRLFITETTFRDAHQSLLATRLRTRELLEGMRLLQSTGFPTMSNTPLFSVECWGGATFDVTMRFLDENPYERLEAFTEALPNTLTQMLIRGANAVGYKSYESEELENFIVRSAKAGVDVFRVFDAFNNLNQMERAINTLLTKCQDRVLCEVCICFTGDFLNTLEEETVYTLEYYEKLAAEIATRWPDFHILCIKDMAGLLRPAHAAPLMRAIRAGIGQRPVHFHTHDTSGSGLCSAFAMARAGCNIIDLASSSLSGLTAQPPLQTFIQLQCSEERDETCTGLRLNLSHIDQVVKNLRTYDSYWRGLRKEYHDLDTTFPASSPDVYAHEMPGGQITNLYQQCCSMNLGHHWDAAMNLYAECNRLMGNIVKVTPSSKVVGDLALFLLSQNLPADVIVNPTHSSQIDWPASVIELLNGKLGLPHHGFPLPLIQTVLKLSRRDAEQHLQRLKDEYLTRKALDSTIKITYDTVENTSGDYAKLCSTMYPQVYSSYMERVDKYGTLPKYLPADVYRRGLTVGESCSVLLDDNLLGSVTLVRLHNTNFACTKRNFEYRLAVSQSPVKMTLLTRYTLDQTLKTTPLFTKKDLVEYVYTKIGESTSIRADPSNKTHVAAMLPGVVEAILVGIGQAVREGDPLLRVGSAKLDLIVTSPHTGHVTDVPVHPGDSITPGVLLAVISVHESSM</sequence>
<reference evidence="20 21" key="1">
    <citation type="submission" date="2019-05" db="EMBL/GenBank/DDBJ databases">
        <title>The compact genome of Giardia muris reveals important steps in the evolution of intestinal protozoan parasites.</title>
        <authorList>
            <person name="Xu F."/>
            <person name="Jimenez-Gonzalez A."/>
            <person name="Einarsson E."/>
            <person name="Astvaldsson A."/>
            <person name="Peirasmaki D."/>
            <person name="Eckmann L."/>
            <person name="Andersson J.O."/>
            <person name="Svard S.G."/>
            <person name="Jerlstrom-Hultqvist J."/>
        </authorList>
    </citation>
    <scope>NUCLEOTIDE SEQUENCE [LARGE SCALE GENOMIC DNA]</scope>
    <source>
        <strain evidence="20 21">Roberts-Thomson</strain>
    </source>
</reference>
<evidence type="ECO:0000256" key="12">
    <source>
        <dbReference type="ARBA" id="ARBA00022840"/>
    </source>
</evidence>
<dbReference type="GO" id="GO:0004736">
    <property type="term" value="F:pyruvate carboxylase activity"/>
    <property type="evidence" value="ECO:0007669"/>
    <property type="project" value="TreeGrafter"/>
</dbReference>
<keyword evidence="21" id="KW-1185">Reference proteome</keyword>
<dbReference type="OrthoDB" id="196847at2759"/>
<dbReference type="PROSITE" id="PS50980">
    <property type="entry name" value="COA_CT_NTER"/>
    <property type="match status" value="1"/>
</dbReference>
<evidence type="ECO:0000256" key="3">
    <source>
        <dbReference type="ARBA" id="ARBA00006276"/>
    </source>
</evidence>
<dbReference type="InterPro" id="IPR011762">
    <property type="entry name" value="COA_CT_N"/>
</dbReference>
<dbReference type="InterPro" id="IPR055268">
    <property type="entry name" value="PCB-like"/>
</dbReference>
<comment type="function">
    <text evidence="15">Component of the acetyl coenzyme A carboxylase (ACC) complex. Biotin carboxylase (BC) catalyzes the carboxylation of biotin on its carrier protein (BCCP) and then the CO(2) group is transferred by the transcarboxylase to acetyl-CoA to form malonyl-CoA.</text>
</comment>
<evidence type="ECO:0000256" key="10">
    <source>
        <dbReference type="ARBA" id="ARBA00022741"/>
    </source>
</evidence>
<dbReference type="GO" id="GO:0003989">
    <property type="term" value="F:acetyl-CoA carboxylase activity"/>
    <property type="evidence" value="ECO:0007669"/>
    <property type="project" value="InterPro"/>
</dbReference>
<feature type="domain" description="CoA carboxyltransferase C-terminal" evidence="18">
    <location>
        <begin position="235"/>
        <end position="489"/>
    </location>
</feature>
<gene>
    <name evidence="20" type="ORF">GMRT_12243</name>
</gene>
<comment type="similarity">
    <text evidence="4">In the N-terminal section; belongs to the AccD/PCCB family.</text>
</comment>
<dbReference type="VEuPathDB" id="GiardiaDB:GMRT_12243"/>
<dbReference type="InterPro" id="IPR011763">
    <property type="entry name" value="COA_CT_C"/>
</dbReference>
<dbReference type="PROSITE" id="PS50991">
    <property type="entry name" value="PYR_CT"/>
    <property type="match status" value="1"/>
</dbReference>
<accession>A0A4Z1SXW6</accession>
<evidence type="ECO:0000259" key="19">
    <source>
        <dbReference type="PROSITE" id="PS50991"/>
    </source>
</evidence>
<evidence type="ECO:0000313" key="20">
    <source>
        <dbReference type="EMBL" id="TNJ30602.1"/>
    </source>
</evidence>
<dbReference type="InterPro" id="IPR000438">
    <property type="entry name" value="Acetyl_CoA_COase_Trfase_b_su"/>
</dbReference>
<dbReference type="Gene3D" id="2.40.50.100">
    <property type="match status" value="1"/>
</dbReference>
<dbReference type="SUPFAM" id="SSF51569">
    <property type="entry name" value="Aldolase"/>
    <property type="match status" value="1"/>
</dbReference>
<dbReference type="PANTHER" id="PTHR43778">
    <property type="entry name" value="PYRUVATE CARBOXYLASE"/>
    <property type="match status" value="1"/>
</dbReference>
<evidence type="ECO:0000256" key="7">
    <source>
        <dbReference type="ARBA" id="ARBA00011883"/>
    </source>
</evidence>
<dbReference type="CDD" id="cd06850">
    <property type="entry name" value="biotinyl_domain"/>
    <property type="match status" value="1"/>
</dbReference>
<dbReference type="GO" id="GO:0006633">
    <property type="term" value="P:fatty acid biosynthetic process"/>
    <property type="evidence" value="ECO:0007669"/>
    <property type="project" value="UniProtKB-KW"/>
</dbReference>
<evidence type="ECO:0000256" key="1">
    <source>
        <dbReference type="ARBA" id="ARBA00001947"/>
    </source>
</evidence>
<dbReference type="Gene3D" id="3.90.226.10">
    <property type="entry name" value="2-enoyl-CoA Hydratase, Chain A, domain 1"/>
    <property type="match status" value="2"/>
</dbReference>
<evidence type="ECO:0000256" key="2">
    <source>
        <dbReference type="ARBA" id="ARBA00004496"/>
    </source>
</evidence>
<dbReference type="GO" id="GO:0009317">
    <property type="term" value="C:acetyl-CoA carboxylase complex"/>
    <property type="evidence" value="ECO:0007669"/>
    <property type="project" value="InterPro"/>
</dbReference>
<dbReference type="PRINTS" id="PR01070">
    <property type="entry name" value="ACCCTRFRASEB"/>
</dbReference>
<keyword evidence="20" id="KW-0670">Pyruvate</keyword>
<evidence type="ECO:0000256" key="9">
    <source>
        <dbReference type="ARBA" id="ARBA00022516"/>
    </source>
</evidence>
<comment type="caution">
    <text evidence="20">The sequence shown here is derived from an EMBL/GenBank/DDBJ whole genome shotgun (WGS) entry which is preliminary data.</text>
</comment>
<organism evidence="20 21">
    <name type="scientific">Giardia muris</name>
    <dbReference type="NCBI Taxonomy" id="5742"/>
    <lineage>
        <taxon>Eukaryota</taxon>
        <taxon>Metamonada</taxon>
        <taxon>Diplomonadida</taxon>
        <taxon>Hexamitidae</taxon>
        <taxon>Giardiinae</taxon>
        <taxon>Giardia</taxon>
    </lineage>
</organism>
<proteinExistence type="inferred from homology"/>
<dbReference type="InterPro" id="IPR003379">
    <property type="entry name" value="Carboxylase_cons_dom"/>
</dbReference>
<evidence type="ECO:0000256" key="13">
    <source>
        <dbReference type="ARBA" id="ARBA00023098"/>
    </source>
</evidence>
<keyword evidence="14" id="KW-0275">Fatty acid biosynthesis</keyword>
<evidence type="ECO:0000256" key="16">
    <source>
        <dbReference type="ARBA" id="ARBA00049152"/>
    </source>
</evidence>
<dbReference type="SUPFAM" id="SSF51230">
    <property type="entry name" value="Single hybrid motif"/>
    <property type="match status" value="1"/>
</dbReference>
<dbReference type="GO" id="GO:0006094">
    <property type="term" value="P:gluconeogenesis"/>
    <property type="evidence" value="ECO:0007669"/>
    <property type="project" value="TreeGrafter"/>
</dbReference>
<dbReference type="Proteomes" id="UP000315496">
    <property type="component" value="Chromosome 1"/>
</dbReference>
<dbReference type="InterPro" id="IPR000891">
    <property type="entry name" value="PYR_CT"/>
</dbReference>
<dbReference type="PANTHER" id="PTHR43778:SF2">
    <property type="entry name" value="PYRUVATE CARBOXYLASE, MITOCHONDRIAL"/>
    <property type="match status" value="1"/>
</dbReference>
<name>A0A4Z1SXW6_GIAMU</name>
<evidence type="ECO:0000256" key="14">
    <source>
        <dbReference type="ARBA" id="ARBA00023160"/>
    </source>
</evidence>
<dbReference type="GO" id="GO:0005524">
    <property type="term" value="F:ATP binding"/>
    <property type="evidence" value="ECO:0007669"/>
    <property type="project" value="UniProtKB-KW"/>
</dbReference>
<comment type="subcellular location">
    <subcellularLocation>
        <location evidence="2">Cytoplasm</location>
    </subcellularLocation>
</comment>
<evidence type="ECO:0000256" key="8">
    <source>
        <dbReference type="ARBA" id="ARBA00018312"/>
    </source>
</evidence>
<dbReference type="EC" id="2.1.3.15" evidence="7"/>
<keyword evidence="9" id="KW-0444">Lipid biosynthesis</keyword>
<dbReference type="EMBL" id="VDLU01000001">
    <property type="protein sequence ID" value="TNJ30602.1"/>
    <property type="molecule type" value="Genomic_DNA"/>
</dbReference>
<comment type="subunit">
    <text evidence="5">Acetyl-CoA carboxylase is a heterotetramer composed of biotin carboxyl carrier protein (AccB), biotin carboxylase (AccC) and two subunits of ACCase subunit beta/alpha.</text>
</comment>
<dbReference type="InterPro" id="IPR001095">
    <property type="entry name" value="Acetyl_CoA_COase_a_su"/>
</dbReference>
<evidence type="ECO:0000259" key="17">
    <source>
        <dbReference type="PROSITE" id="PS50980"/>
    </source>
</evidence>
<evidence type="ECO:0000256" key="11">
    <source>
        <dbReference type="ARBA" id="ARBA00022832"/>
    </source>
</evidence>
<dbReference type="PROSITE" id="PS50989">
    <property type="entry name" value="COA_CT_CTER"/>
    <property type="match status" value="1"/>
</dbReference>
<dbReference type="Pfam" id="PF00364">
    <property type="entry name" value="Biotin_lipoyl"/>
    <property type="match status" value="1"/>
</dbReference>
<evidence type="ECO:0000256" key="5">
    <source>
        <dbReference type="ARBA" id="ARBA00011664"/>
    </source>
</evidence>
<evidence type="ECO:0000256" key="6">
    <source>
        <dbReference type="ARBA" id="ARBA00011842"/>
    </source>
</evidence>
<dbReference type="Pfam" id="PF02436">
    <property type="entry name" value="PYC_OADA"/>
    <property type="match status" value="1"/>
</dbReference>
<keyword evidence="13" id="KW-0443">Lipid metabolism</keyword>
<comment type="similarity">
    <text evidence="3">In the C-terminal section; belongs to the AccA family.</text>
</comment>
<dbReference type="CDD" id="cd07937">
    <property type="entry name" value="DRE_TIM_PC_TC_5S"/>
    <property type="match status" value="1"/>
</dbReference>
<evidence type="ECO:0000256" key="4">
    <source>
        <dbReference type="ARBA" id="ARBA00010284"/>
    </source>
</evidence>
<dbReference type="GO" id="GO:0016743">
    <property type="term" value="F:carboxyl- or carbamoyltransferase activity"/>
    <property type="evidence" value="ECO:0007669"/>
    <property type="project" value="InterPro"/>
</dbReference>
<dbReference type="InterPro" id="IPR011053">
    <property type="entry name" value="Single_hybrid_motif"/>
</dbReference>
<keyword evidence="12" id="KW-0067">ATP-binding</keyword>
<feature type="domain" description="CoA carboxyltransferase N-terminal" evidence="17">
    <location>
        <begin position="1"/>
        <end position="232"/>
    </location>
</feature>